<dbReference type="InterPro" id="IPR011990">
    <property type="entry name" value="TPR-like_helical_dom_sf"/>
</dbReference>
<dbReference type="Proteomes" id="UP001608902">
    <property type="component" value="Unassembled WGS sequence"/>
</dbReference>
<comment type="caution">
    <text evidence="1">The sequence shown here is derived from an EMBL/GenBank/DDBJ whole genome shotgun (WGS) entry which is preliminary data.</text>
</comment>
<organism evidence="1 2">
    <name type="scientific">Gnathostoma spinigerum</name>
    <dbReference type="NCBI Taxonomy" id="75299"/>
    <lineage>
        <taxon>Eukaryota</taxon>
        <taxon>Metazoa</taxon>
        <taxon>Ecdysozoa</taxon>
        <taxon>Nematoda</taxon>
        <taxon>Chromadorea</taxon>
        <taxon>Rhabditida</taxon>
        <taxon>Spirurina</taxon>
        <taxon>Gnathostomatomorpha</taxon>
        <taxon>Gnathostomatoidea</taxon>
        <taxon>Gnathostomatidae</taxon>
        <taxon>Gnathostoma</taxon>
    </lineage>
</organism>
<dbReference type="PANTHER" id="PTHR23082:SF0">
    <property type="entry name" value="GENERAL TRANSCRIPTION FACTOR 3C POLYPEPTIDE 3"/>
    <property type="match status" value="1"/>
</dbReference>
<keyword evidence="2" id="KW-1185">Reference proteome</keyword>
<dbReference type="InterPro" id="IPR039340">
    <property type="entry name" value="Tfc4/TFIIIC-102/Sfc4"/>
</dbReference>
<gene>
    <name evidence="1" type="ORF">AB6A40_010798</name>
</gene>
<reference evidence="1 2" key="1">
    <citation type="submission" date="2024-08" db="EMBL/GenBank/DDBJ databases">
        <title>Gnathostoma spinigerum genome.</title>
        <authorList>
            <person name="Gonzalez-Bertolin B."/>
            <person name="Monzon S."/>
            <person name="Zaballos A."/>
            <person name="Jimenez P."/>
            <person name="Dekumyoy P."/>
            <person name="Varona S."/>
            <person name="Cuesta I."/>
            <person name="Sumanam S."/>
            <person name="Adisakwattana P."/>
            <person name="Gasser R.B."/>
            <person name="Hernandez-Gonzalez A."/>
            <person name="Young N.D."/>
            <person name="Perteguer M.J."/>
        </authorList>
    </citation>
    <scope>NUCLEOTIDE SEQUENCE [LARGE SCALE GENOMIC DNA]</scope>
    <source>
        <strain evidence="1">AL3</strain>
        <tissue evidence="1">Liver</tissue>
    </source>
</reference>
<evidence type="ECO:0000313" key="2">
    <source>
        <dbReference type="Proteomes" id="UP001608902"/>
    </source>
</evidence>
<proteinExistence type="predicted"/>
<dbReference type="SUPFAM" id="SSF48452">
    <property type="entry name" value="TPR-like"/>
    <property type="match status" value="1"/>
</dbReference>
<dbReference type="EMBL" id="JBGFUD010015178">
    <property type="protein sequence ID" value="MFH4984089.1"/>
    <property type="molecule type" value="Genomic_DNA"/>
</dbReference>
<dbReference type="AlphaFoldDB" id="A0ABD6EVV9"/>
<sequence>MRWYYTLTLNNSSLIASEERNLRFVRIFNAMNFVFCHSQNVSYHRFIMRALARAPGNTALQMISGNNSLITGAYRHALGEYLRVWKEFPENPLICLLISLTFTHMACKKDISSRHMVALRGLAFMNRYEKLRGPCQESFYNVGRMFHQMNILPMAIHFYQKCLEAEVPRIVVVDNETGTESIGQADRYDLRPLAAHNLALIYEGSGNIHMAYQLMEKYCVV</sequence>
<dbReference type="Gene3D" id="1.25.40.10">
    <property type="entry name" value="Tetratricopeptide repeat domain"/>
    <property type="match status" value="1"/>
</dbReference>
<dbReference type="PANTHER" id="PTHR23082">
    <property type="entry name" value="TRANSCRIPTION INITIATION FACTOR IIIC TFIIIC , POLYPEPTIDE 3-RELATED"/>
    <property type="match status" value="1"/>
</dbReference>
<evidence type="ECO:0000313" key="1">
    <source>
        <dbReference type="EMBL" id="MFH4984089.1"/>
    </source>
</evidence>
<protein>
    <submittedName>
        <fullName evidence="1">Uncharacterized protein</fullName>
    </submittedName>
</protein>
<accession>A0ABD6EVV9</accession>
<name>A0ABD6EVV9_9BILA</name>